<name>A0A182Q2A7_9DIPT</name>
<evidence type="ECO:0000313" key="1">
    <source>
        <dbReference type="EnsemblMetazoa" id="AFAF001674-PA"/>
    </source>
</evidence>
<dbReference type="VEuPathDB" id="VectorBase:AFAF001674"/>
<dbReference type="EnsemblMetazoa" id="AFAF001674-RA">
    <property type="protein sequence ID" value="AFAF001674-PA"/>
    <property type="gene ID" value="AFAF001674"/>
</dbReference>
<evidence type="ECO:0000313" key="2">
    <source>
        <dbReference type="Proteomes" id="UP000075886"/>
    </source>
</evidence>
<keyword evidence="2" id="KW-1185">Reference proteome</keyword>
<dbReference type="Proteomes" id="UP000075886">
    <property type="component" value="Unassembled WGS sequence"/>
</dbReference>
<sequence length="147" mass="15845">MPASIRNPCCGDWWRATTAVEGTIVDSFVPSGPDSGACFRAGATPCAVPLPRRKLTSDLQLVSSVLKLHEILYLSRFSPISVLSIDFKQSTNWRACCSCRVSSIAATPLVVLTVLLVDCSVPVAVPEEFTSSPFLAFHRVFDTAKGL</sequence>
<reference evidence="2" key="1">
    <citation type="submission" date="2014-01" db="EMBL/GenBank/DDBJ databases">
        <title>The Genome Sequence of Anopheles farauti FAR1 (V2).</title>
        <authorList>
            <consortium name="The Broad Institute Genomics Platform"/>
            <person name="Neafsey D.E."/>
            <person name="Besansky N."/>
            <person name="Howell P."/>
            <person name="Walton C."/>
            <person name="Young S.K."/>
            <person name="Zeng Q."/>
            <person name="Gargeya S."/>
            <person name="Fitzgerald M."/>
            <person name="Haas B."/>
            <person name="Abouelleil A."/>
            <person name="Allen A.W."/>
            <person name="Alvarado L."/>
            <person name="Arachchi H.M."/>
            <person name="Berlin A.M."/>
            <person name="Chapman S.B."/>
            <person name="Gainer-Dewar J."/>
            <person name="Goldberg J."/>
            <person name="Griggs A."/>
            <person name="Gujja S."/>
            <person name="Hansen M."/>
            <person name="Howarth C."/>
            <person name="Imamovic A."/>
            <person name="Ireland A."/>
            <person name="Larimer J."/>
            <person name="McCowan C."/>
            <person name="Murphy C."/>
            <person name="Pearson M."/>
            <person name="Poon T.W."/>
            <person name="Priest M."/>
            <person name="Roberts A."/>
            <person name="Saif S."/>
            <person name="Shea T."/>
            <person name="Sisk P."/>
            <person name="Sykes S."/>
            <person name="Wortman J."/>
            <person name="Nusbaum C."/>
            <person name="Birren B."/>
        </authorList>
    </citation>
    <scope>NUCLEOTIDE SEQUENCE [LARGE SCALE GENOMIC DNA]</scope>
    <source>
        <strain evidence="2">FAR1</strain>
    </source>
</reference>
<protein>
    <submittedName>
        <fullName evidence="1">Uncharacterized protein</fullName>
    </submittedName>
</protein>
<dbReference type="EMBL" id="AXCN02001979">
    <property type="status" value="NOT_ANNOTATED_CDS"/>
    <property type="molecule type" value="Genomic_DNA"/>
</dbReference>
<proteinExistence type="predicted"/>
<accession>A0A182Q2A7</accession>
<organism evidence="1 2">
    <name type="scientific">Anopheles farauti</name>
    <dbReference type="NCBI Taxonomy" id="69004"/>
    <lineage>
        <taxon>Eukaryota</taxon>
        <taxon>Metazoa</taxon>
        <taxon>Ecdysozoa</taxon>
        <taxon>Arthropoda</taxon>
        <taxon>Hexapoda</taxon>
        <taxon>Insecta</taxon>
        <taxon>Pterygota</taxon>
        <taxon>Neoptera</taxon>
        <taxon>Endopterygota</taxon>
        <taxon>Diptera</taxon>
        <taxon>Nematocera</taxon>
        <taxon>Culicoidea</taxon>
        <taxon>Culicidae</taxon>
        <taxon>Anophelinae</taxon>
        <taxon>Anopheles</taxon>
    </lineage>
</organism>
<reference evidence="1" key="2">
    <citation type="submission" date="2020-05" db="UniProtKB">
        <authorList>
            <consortium name="EnsemblMetazoa"/>
        </authorList>
    </citation>
    <scope>IDENTIFICATION</scope>
    <source>
        <strain evidence="1">FAR1</strain>
    </source>
</reference>
<dbReference type="AlphaFoldDB" id="A0A182Q2A7"/>